<gene>
    <name evidence="1" type="ORF">ADM90_14930</name>
</gene>
<dbReference type="STRING" id="33935.ADM90_14930"/>
<dbReference type="Gene3D" id="1.20.1260.10">
    <property type="match status" value="1"/>
</dbReference>
<keyword evidence="2" id="KW-1185">Reference proteome</keyword>
<evidence type="ECO:0000313" key="2">
    <source>
        <dbReference type="Proteomes" id="UP000037977"/>
    </source>
</evidence>
<dbReference type="Pfam" id="PF11553">
    <property type="entry name" value="DUF3231"/>
    <property type="match status" value="1"/>
</dbReference>
<dbReference type="RefSeq" id="WP_053995756.1">
    <property type="nucleotide sequence ID" value="NZ_LGCI01000010.1"/>
</dbReference>
<dbReference type="InterPro" id="IPR012347">
    <property type="entry name" value="Ferritin-like"/>
</dbReference>
<dbReference type="OrthoDB" id="2735519at2"/>
<protein>
    <recommendedName>
        <fullName evidence="3">DUF3231 domain-containing protein</fullName>
    </recommendedName>
</protein>
<dbReference type="EMBL" id="LGCI01000010">
    <property type="protein sequence ID" value="KOY80510.1"/>
    <property type="molecule type" value="Genomic_DNA"/>
</dbReference>
<organism evidence="1 2">
    <name type="scientific">Lysinibacillus macroides</name>
    <dbReference type="NCBI Taxonomy" id="33935"/>
    <lineage>
        <taxon>Bacteria</taxon>
        <taxon>Bacillati</taxon>
        <taxon>Bacillota</taxon>
        <taxon>Bacilli</taxon>
        <taxon>Bacillales</taxon>
        <taxon>Bacillaceae</taxon>
        <taxon>Lysinibacillus</taxon>
    </lineage>
</organism>
<dbReference type="PATRIC" id="fig|33935.3.peg.1695"/>
<proteinExistence type="predicted"/>
<sequence>MLKENLASLPFQEIFKLWSQLSVNHGYIASSHAFFQHTRDKNLKMVILEFIQCLKEDNKQLTLLLQDSGVLAPTASLTASKIKLTDIRGKTIIHDSDISAILSMNIAASVIAVSQALEMATKKKHLTKYCELHMRYALLGAKLIELSQKKGWLLAPTQ</sequence>
<evidence type="ECO:0000313" key="1">
    <source>
        <dbReference type="EMBL" id="KOY80510.1"/>
    </source>
</evidence>
<comment type="caution">
    <text evidence="1">The sequence shown here is derived from an EMBL/GenBank/DDBJ whole genome shotgun (WGS) entry which is preliminary data.</text>
</comment>
<dbReference type="AlphaFoldDB" id="A0A0M9DHJ7"/>
<reference evidence="1 2" key="1">
    <citation type="submission" date="2015-07" db="EMBL/GenBank/DDBJ databases">
        <title>Genome sequencing project for genomic taxonomy and phylogenomics of Bacillus-like bacteria.</title>
        <authorList>
            <person name="Liu B."/>
            <person name="Wang J."/>
            <person name="Zhu Y."/>
            <person name="Liu G."/>
            <person name="Chen Q."/>
            <person name="Chen Z."/>
            <person name="Che J."/>
            <person name="Ge C."/>
            <person name="Shi H."/>
            <person name="Pan Z."/>
            <person name="Liu X."/>
        </authorList>
    </citation>
    <scope>NUCLEOTIDE SEQUENCE [LARGE SCALE GENOMIC DNA]</scope>
    <source>
        <strain evidence="1 2">DSM 54</strain>
    </source>
</reference>
<dbReference type="InterPro" id="IPR021617">
    <property type="entry name" value="DUF3231"/>
</dbReference>
<dbReference type="Proteomes" id="UP000037977">
    <property type="component" value="Unassembled WGS sequence"/>
</dbReference>
<accession>A0A0M9DHJ7</accession>
<name>A0A0M9DHJ7_9BACI</name>
<evidence type="ECO:0008006" key="3">
    <source>
        <dbReference type="Google" id="ProtNLM"/>
    </source>
</evidence>